<comment type="similarity">
    <text evidence="4">In the N-terminal section; belongs to the acetate CoA ligase alpha subunit family.</text>
</comment>
<dbReference type="Gene3D" id="3.40.50.261">
    <property type="entry name" value="Succinyl-CoA synthetase domains"/>
    <property type="match status" value="2"/>
</dbReference>
<dbReference type="InterPro" id="IPR003781">
    <property type="entry name" value="CoA-bd"/>
</dbReference>
<protein>
    <submittedName>
        <fullName evidence="8">CoA-binding protein</fullName>
    </submittedName>
</protein>
<dbReference type="SMART" id="SM00881">
    <property type="entry name" value="CoA_binding"/>
    <property type="match status" value="1"/>
</dbReference>
<evidence type="ECO:0000256" key="2">
    <source>
        <dbReference type="ARBA" id="ARBA00022741"/>
    </source>
</evidence>
<dbReference type="SUPFAM" id="SSF51735">
    <property type="entry name" value="NAD(P)-binding Rossmann-fold domains"/>
    <property type="match status" value="1"/>
</dbReference>
<feature type="region of interest" description="Disordered" evidence="6">
    <location>
        <begin position="453"/>
        <end position="472"/>
    </location>
</feature>
<evidence type="ECO:0000256" key="6">
    <source>
        <dbReference type="SAM" id="MobiDB-lite"/>
    </source>
</evidence>
<dbReference type="AlphaFoldDB" id="A0A556AQD3"/>
<dbReference type="SUPFAM" id="SSF56059">
    <property type="entry name" value="Glutathione synthetase ATP-binding domain-like"/>
    <property type="match status" value="1"/>
</dbReference>
<dbReference type="GO" id="GO:0016874">
    <property type="term" value="F:ligase activity"/>
    <property type="evidence" value="ECO:0007669"/>
    <property type="project" value="UniProtKB-KW"/>
</dbReference>
<dbReference type="InterPro" id="IPR036291">
    <property type="entry name" value="NAD(P)-bd_dom_sf"/>
</dbReference>
<dbReference type="Gene3D" id="3.40.50.720">
    <property type="entry name" value="NAD(P)-binding Rossmann-like Domain"/>
    <property type="match status" value="1"/>
</dbReference>
<dbReference type="InterPro" id="IPR032875">
    <property type="entry name" value="Succ_CoA_lig_flav_dom"/>
</dbReference>
<keyword evidence="2 5" id="KW-0547">Nucleotide-binding</keyword>
<dbReference type="PANTHER" id="PTHR43334:SF1">
    <property type="entry name" value="3-HYDROXYPROPIONATE--COA LIGASE [ADP-FORMING]"/>
    <property type="match status" value="1"/>
</dbReference>
<organism evidence="8 9">
    <name type="scientific">Verticiella sediminum</name>
    <dbReference type="NCBI Taxonomy" id="1247510"/>
    <lineage>
        <taxon>Bacteria</taxon>
        <taxon>Pseudomonadati</taxon>
        <taxon>Pseudomonadota</taxon>
        <taxon>Betaproteobacteria</taxon>
        <taxon>Burkholderiales</taxon>
        <taxon>Alcaligenaceae</taxon>
        <taxon>Verticiella</taxon>
    </lineage>
</organism>
<keyword evidence="1" id="KW-0436">Ligase</keyword>
<keyword evidence="3 5" id="KW-0067">ATP-binding</keyword>
<sequence length="694" mass="72301">MNPRSVAVIGASEDQTKFGGRLYRMLLHHGYEGTVYPINPGRDTLFGLKTHASLQALPAAPDMVVLALPRDKVKDQIAAAAERGAKGGIIITAKFSDAGPEGAAIEREIVEIARAKGMRLIGPNCLGLISAANRVVLCSSPVLERKPLPLSPIGLVSQSGALMATLFDRAWDRGIGFTHGVSVGNQADIELCDVVDYLIADPRTRVICTYIEGIKDAERFVRTARKARAAGKPWLAVKAGRTEAGSKAAFSHTASIAGSHDVLAAVCRDEGVTLLDDPNAMILLAAELARVGERPVRRIGIFTTSGGGGALAADAVSAHGLELARFTATTEAAFADWYSPGQAQNPVDVGGRKSEAKADLARATVAALLDDANTDGLLLPITTAPDVPGLCAQIADGVQGERGGKPAFVVMEPGKAGDGGRAKLVEGGVTYTDTLGEAVEALTAWATRAPAADAAQAPARPGDIPGQAPAAAATLNESDSKALLAQYGVPVGADLTAASVEQAVQHARSLGYPVVMKIVSPDVVHKSDAGGVRLDIQDDEAVAAAWRRIHDDVRKAVPQARIDGISIQNQARGKLELIVGARRDPQFGPVVVVGAGGILVELLPTPLILRAPAAPEAVKRLLQTLPVWPILAGYRGTPLAVDAVVDAIVRASWLAADLGSQDFEFDINPLIVAADRCVAVDARIRIGNTEETSA</sequence>
<dbReference type="Pfam" id="PF13607">
    <property type="entry name" value="Succ_CoA_lig"/>
    <property type="match status" value="1"/>
</dbReference>
<dbReference type="Proteomes" id="UP000318405">
    <property type="component" value="Unassembled WGS sequence"/>
</dbReference>
<gene>
    <name evidence="8" type="ORF">FOZ76_11345</name>
</gene>
<keyword evidence="9" id="KW-1185">Reference proteome</keyword>
<evidence type="ECO:0000256" key="4">
    <source>
        <dbReference type="ARBA" id="ARBA00060888"/>
    </source>
</evidence>
<dbReference type="OrthoDB" id="8664175at2"/>
<accession>A0A556AQD3</accession>
<dbReference type="PANTHER" id="PTHR43334">
    <property type="entry name" value="ACETATE--COA LIGASE [ADP-FORMING]"/>
    <property type="match status" value="1"/>
</dbReference>
<name>A0A556AQD3_9BURK</name>
<dbReference type="PROSITE" id="PS50975">
    <property type="entry name" value="ATP_GRASP"/>
    <property type="match status" value="1"/>
</dbReference>
<evidence type="ECO:0000256" key="5">
    <source>
        <dbReference type="PROSITE-ProRule" id="PRU00409"/>
    </source>
</evidence>
<dbReference type="SUPFAM" id="SSF52210">
    <property type="entry name" value="Succinyl-CoA synthetase domains"/>
    <property type="match status" value="2"/>
</dbReference>
<reference evidence="8 9" key="1">
    <citation type="submission" date="2019-07" db="EMBL/GenBank/DDBJ databases">
        <title>Qingshengfaniella alkalisoli gen. nov., sp. nov., isolated from saline soil.</title>
        <authorList>
            <person name="Xu L."/>
            <person name="Huang X.-X."/>
            <person name="Sun J.-Q."/>
        </authorList>
    </citation>
    <scope>NUCLEOTIDE SEQUENCE [LARGE SCALE GENOMIC DNA]</scope>
    <source>
        <strain evidence="8 9">DSM 27279</strain>
    </source>
</reference>
<dbReference type="InterPro" id="IPR013815">
    <property type="entry name" value="ATP_grasp_subdomain_1"/>
</dbReference>
<dbReference type="InterPro" id="IPR016102">
    <property type="entry name" value="Succinyl-CoA_synth-like"/>
</dbReference>
<dbReference type="Gene3D" id="3.30.470.20">
    <property type="entry name" value="ATP-grasp fold, B domain"/>
    <property type="match status" value="1"/>
</dbReference>
<dbReference type="GO" id="GO:0046872">
    <property type="term" value="F:metal ion binding"/>
    <property type="evidence" value="ECO:0007669"/>
    <property type="project" value="InterPro"/>
</dbReference>
<dbReference type="Pfam" id="PF13549">
    <property type="entry name" value="ATP-grasp_5"/>
    <property type="match status" value="1"/>
</dbReference>
<evidence type="ECO:0000256" key="1">
    <source>
        <dbReference type="ARBA" id="ARBA00022598"/>
    </source>
</evidence>
<evidence type="ECO:0000313" key="8">
    <source>
        <dbReference type="EMBL" id="TSH95122.1"/>
    </source>
</evidence>
<dbReference type="Gene3D" id="3.30.1490.20">
    <property type="entry name" value="ATP-grasp fold, A domain"/>
    <property type="match status" value="1"/>
</dbReference>
<dbReference type="InterPro" id="IPR051538">
    <property type="entry name" value="Acyl-CoA_Synth/Transferase"/>
</dbReference>
<evidence type="ECO:0000259" key="7">
    <source>
        <dbReference type="PROSITE" id="PS50975"/>
    </source>
</evidence>
<dbReference type="Pfam" id="PF13380">
    <property type="entry name" value="CoA_binding_2"/>
    <property type="match status" value="1"/>
</dbReference>
<proteinExistence type="inferred from homology"/>
<dbReference type="InterPro" id="IPR011761">
    <property type="entry name" value="ATP-grasp"/>
</dbReference>
<dbReference type="FunFam" id="3.30.1490.20:FF:000020">
    <property type="entry name" value="Protein lysine acetyltransferase"/>
    <property type="match status" value="1"/>
</dbReference>
<dbReference type="EMBL" id="VLTJ01000022">
    <property type="protein sequence ID" value="TSH95122.1"/>
    <property type="molecule type" value="Genomic_DNA"/>
</dbReference>
<dbReference type="GO" id="GO:0005524">
    <property type="term" value="F:ATP binding"/>
    <property type="evidence" value="ECO:0007669"/>
    <property type="project" value="UniProtKB-UniRule"/>
</dbReference>
<comment type="caution">
    <text evidence="8">The sequence shown here is derived from an EMBL/GenBank/DDBJ whole genome shotgun (WGS) entry which is preliminary data.</text>
</comment>
<evidence type="ECO:0000313" key="9">
    <source>
        <dbReference type="Proteomes" id="UP000318405"/>
    </source>
</evidence>
<evidence type="ECO:0000256" key="3">
    <source>
        <dbReference type="ARBA" id="ARBA00022840"/>
    </source>
</evidence>
<feature type="domain" description="ATP-grasp" evidence="7">
    <location>
        <begin position="481"/>
        <end position="517"/>
    </location>
</feature>